<evidence type="ECO:0000256" key="11">
    <source>
        <dbReference type="SAM" id="SignalP"/>
    </source>
</evidence>
<keyword evidence="15" id="KW-1185">Reference proteome</keyword>
<dbReference type="Pfam" id="PF04234">
    <property type="entry name" value="CopC"/>
    <property type="match status" value="1"/>
</dbReference>
<evidence type="ECO:0008006" key="16">
    <source>
        <dbReference type="Google" id="ProtNLM"/>
    </source>
</evidence>
<feature type="transmembrane region" description="Helical" evidence="10">
    <location>
        <begin position="392"/>
        <end position="411"/>
    </location>
</feature>
<evidence type="ECO:0000256" key="1">
    <source>
        <dbReference type="ARBA" id="ARBA00004651"/>
    </source>
</evidence>
<name>A0ABQ2HM84_9MICO</name>
<keyword evidence="6 10" id="KW-1133">Transmembrane helix</keyword>
<keyword evidence="8 10" id="KW-0472">Membrane</keyword>
<gene>
    <name evidence="14" type="ORF">GCM10009721_08450</name>
</gene>
<evidence type="ECO:0000259" key="12">
    <source>
        <dbReference type="Pfam" id="PF04234"/>
    </source>
</evidence>
<evidence type="ECO:0000256" key="5">
    <source>
        <dbReference type="ARBA" id="ARBA00022729"/>
    </source>
</evidence>
<feature type="domain" description="CopC" evidence="12">
    <location>
        <begin position="30"/>
        <end position="131"/>
    </location>
</feature>
<evidence type="ECO:0000256" key="7">
    <source>
        <dbReference type="ARBA" id="ARBA00023008"/>
    </source>
</evidence>
<feature type="transmembrane region" description="Helical" evidence="10">
    <location>
        <begin position="151"/>
        <end position="170"/>
    </location>
</feature>
<dbReference type="PROSITE" id="PS51318">
    <property type="entry name" value="TAT"/>
    <property type="match status" value="1"/>
</dbReference>
<keyword evidence="2" id="KW-1003">Cell membrane</keyword>
<comment type="subcellular location">
    <subcellularLocation>
        <location evidence="1">Cell membrane</location>
        <topology evidence="1">Multi-pass membrane protein</topology>
    </subcellularLocation>
</comment>
<dbReference type="RefSeq" id="WP_030197182.1">
    <property type="nucleotide sequence ID" value="NZ_BMNZ01000002.1"/>
</dbReference>
<dbReference type="InterPro" id="IPR014756">
    <property type="entry name" value="Ig_E-set"/>
</dbReference>
<feature type="transmembrane region" description="Helical" evidence="10">
    <location>
        <begin position="249"/>
        <end position="268"/>
    </location>
</feature>
<proteinExistence type="predicted"/>
<feature type="signal peptide" evidence="11">
    <location>
        <begin position="1"/>
        <end position="29"/>
    </location>
</feature>
<feature type="region of interest" description="Disordered" evidence="9">
    <location>
        <begin position="584"/>
        <end position="610"/>
    </location>
</feature>
<feature type="chain" id="PRO_5046377088" description="Copper transport protein" evidence="11">
    <location>
        <begin position="30"/>
        <end position="610"/>
    </location>
</feature>
<reference evidence="15" key="1">
    <citation type="journal article" date="2019" name="Int. J. Syst. Evol. Microbiol.">
        <title>The Global Catalogue of Microorganisms (GCM) 10K type strain sequencing project: providing services to taxonomists for standard genome sequencing and annotation.</title>
        <authorList>
            <consortium name="The Broad Institute Genomics Platform"/>
            <consortium name="The Broad Institute Genome Sequencing Center for Infectious Disease"/>
            <person name="Wu L."/>
            <person name="Ma J."/>
        </authorList>
    </citation>
    <scope>NUCLEOTIDE SEQUENCE [LARGE SCALE GENOMIC DNA]</scope>
    <source>
        <strain evidence="15">JCM 1365</strain>
    </source>
</reference>
<feature type="transmembrane region" description="Helical" evidence="10">
    <location>
        <begin position="350"/>
        <end position="372"/>
    </location>
</feature>
<organism evidence="14 15">
    <name type="scientific">Terrabacter tumescens</name>
    <dbReference type="NCBI Taxonomy" id="60443"/>
    <lineage>
        <taxon>Bacteria</taxon>
        <taxon>Bacillati</taxon>
        <taxon>Actinomycetota</taxon>
        <taxon>Actinomycetes</taxon>
        <taxon>Micrococcales</taxon>
        <taxon>Intrasporangiaceae</taxon>
        <taxon>Terrabacter</taxon>
    </lineage>
</organism>
<comment type="caution">
    <text evidence="14">The sequence shown here is derived from an EMBL/GenBank/DDBJ whole genome shotgun (WGS) entry which is preliminary data.</text>
</comment>
<evidence type="ECO:0000256" key="2">
    <source>
        <dbReference type="ARBA" id="ARBA00022475"/>
    </source>
</evidence>
<feature type="transmembrane region" description="Helical" evidence="10">
    <location>
        <begin position="191"/>
        <end position="212"/>
    </location>
</feature>
<feature type="transmembrane region" description="Helical" evidence="10">
    <location>
        <begin position="560"/>
        <end position="579"/>
    </location>
</feature>
<feature type="transmembrane region" description="Helical" evidence="10">
    <location>
        <begin position="321"/>
        <end position="338"/>
    </location>
</feature>
<evidence type="ECO:0000256" key="10">
    <source>
        <dbReference type="SAM" id="Phobius"/>
    </source>
</evidence>
<dbReference type="InterPro" id="IPR008457">
    <property type="entry name" value="Cu-R_CopD_dom"/>
</dbReference>
<evidence type="ECO:0000256" key="6">
    <source>
        <dbReference type="ARBA" id="ARBA00022989"/>
    </source>
</evidence>
<evidence type="ECO:0000256" key="4">
    <source>
        <dbReference type="ARBA" id="ARBA00022723"/>
    </source>
</evidence>
<evidence type="ECO:0000256" key="3">
    <source>
        <dbReference type="ARBA" id="ARBA00022692"/>
    </source>
</evidence>
<keyword evidence="5 11" id="KW-0732">Signal</keyword>
<keyword evidence="3 10" id="KW-0812">Transmembrane</keyword>
<evidence type="ECO:0000256" key="8">
    <source>
        <dbReference type="ARBA" id="ARBA00023136"/>
    </source>
</evidence>
<evidence type="ECO:0000313" key="15">
    <source>
        <dbReference type="Proteomes" id="UP000623461"/>
    </source>
</evidence>
<evidence type="ECO:0000259" key="13">
    <source>
        <dbReference type="Pfam" id="PF05425"/>
    </source>
</evidence>
<dbReference type="InterPro" id="IPR006311">
    <property type="entry name" value="TAT_signal"/>
</dbReference>
<dbReference type="Proteomes" id="UP000623461">
    <property type="component" value="Unassembled WGS sequence"/>
</dbReference>
<feature type="transmembrane region" description="Helical" evidence="10">
    <location>
        <begin position="224"/>
        <end position="242"/>
    </location>
</feature>
<feature type="transmembrane region" description="Helical" evidence="10">
    <location>
        <begin position="280"/>
        <end position="300"/>
    </location>
</feature>
<dbReference type="InterPro" id="IPR032694">
    <property type="entry name" value="CopC/D"/>
</dbReference>
<evidence type="ECO:0000313" key="14">
    <source>
        <dbReference type="EMBL" id="GGM86034.1"/>
    </source>
</evidence>
<accession>A0ABQ2HM84</accession>
<dbReference type="PANTHER" id="PTHR34820:SF4">
    <property type="entry name" value="INNER MEMBRANE PROTEIN YEBZ"/>
    <property type="match status" value="1"/>
</dbReference>
<keyword evidence="4" id="KW-0479">Metal-binding</keyword>
<dbReference type="SUPFAM" id="SSF81296">
    <property type="entry name" value="E set domains"/>
    <property type="match status" value="1"/>
</dbReference>
<keyword evidence="7" id="KW-0186">Copper</keyword>
<dbReference type="Pfam" id="PF05425">
    <property type="entry name" value="CopD"/>
    <property type="match status" value="1"/>
</dbReference>
<dbReference type="InterPro" id="IPR014755">
    <property type="entry name" value="Cu-Rt/internalin_Ig-like"/>
</dbReference>
<feature type="domain" description="Copper resistance protein D" evidence="13">
    <location>
        <begin position="315"/>
        <end position="410"/>
    </location>
</feature>
<evidence type="ECO:0000256" key="9">
    <source>
        <dbReference type="SAM" id="MobiDB-lite"/>
    </source>
</evidence>
<dbReference type="Gene3D" id="2.60.40.1220">
    <property type="match status" value="1"/>
</dbReference>
<dbReference type="EMBL" id="BMNZ01000002">
    <property type="protein sequence ID" value="GGM86034.1"/>
    <property type="molecule type" value="Genomic_DNA"/>
</dbReference>
<dbReference type="PANTHER" id="PTHR34820">
    <property type="entry name" value="INNER MEMBRANE PROTEIN YEBZ"/>
    <property type="match status" value="1"/>
</dbReference>
<protein>
    <recommendedName>
        <fullName evidence="16">Copper transport protein</fullName>
    </recommendedName>
</protein>
<dbReference type="InterPro" id="IPR007348">
    <property type="entry name" value="CopC_dom"/>
</dbReference>
<sequence>MGARRVLVTLAVALGTALLVGLGASPASAHAYLASSTPGDGASLSAAPRTVELHFTEHVVPEATEISVVTADGHRLPATGLHLLESDEDQEAPASVVATLPSLGVGAYHVAWRTLSSDDLHESAGTFAFGVQSEVEATGPSETNPDLFELVGRWAVLAGIGAGLGAVVVGRLLHRLPAERGRMPWAHLRRLAARLLVVAAVVAAAVALVDLARFGAGAFTTGYVVRWGLREVALLGAALALARGCRWTATASLGVAGLLTVSIGHFGLRGGPTWVLTSTAHLLAALLWAGSVGALALLGLRSAGLGLTGPEVRTVLRGFRVPATVSVVVVGVTGLYLASDVVVSVDAALLTTYGRVLLAKVALAGVVGLVALVTTRRLHARGVQAQGTRRPLVGVEAVGLLVVVALAGLLATGQPAVSPRLVTEQAPSVIDDRPVADLQQTVALRPNRPGASVALVDVLDTRRPSPGPVTGVSVTVRDSSAGDAAAGAAGPSKAQAVTATPVTRTRWSAALELPSSGAVDLDVVVHRRGVADVRSTVHWVVGPSSSEPVTVVSRAPVSGLLAWSSVALAFAALGAALLLRARRSRAVSPPRRPRPADEPGTAALRDRVAR</sequence>